<evidence type="ECO:0000313" key="3">
    <source>
        <dbReference type="Proteomes" id="UP001324115"/>
    </source>
</evidence>
<feature type="compositionally biased region" description="Basic and acidic residues" evidence="1">
    <location>
        <begin position="350"/>
        <end position="494"/>
    </location>
</feature>
<feature type="region of interest" description="Disordered" evidence="1">
    <location>
        <begin position="1"/>
        <end position="34"/>
    </location>
</feature>
<evidence type="ECO:0000256" key="1">
    <source>
        <dbReference type="SAM" id="MobiDB-lite"/>
    </source>
</evidence>
<feature type="region of interest" description="Disordered" evidence="1">
    <location>
        <begin position="205"/>
        <end position="545"/>
    </location>
</feature>
<keyword evidence="3" id="KW-1185">Reference proteome</keyword>
<evidence type="ECO:0000313" key="2">
    <source>
        <dbReference type="EMBL" id="KAK4592305.1"/>
    </source>
</evidence>
<feature type="compositionally biased region" description="Low complexity" evidence="1">
    <location>
        <begin position="502"/>
        <end position="520"/>
    </location>
</feature>
<name>A0AAN7FFH0_QUERU</name>
<protein>
    <submittedName>
        <fullName evidence="2">Uncharacterized protein</fullName>
    </submittedName>
</protein>
<dbReference type="Pfam" id="PF15996">
    <property type="entry name" value="PNISR"/>
    <property type="match status" value="1"/>
</dbReference>
<feature type="compositionally biased region" description="Polar residues" evidence="1">
    <location>
        <begin position="245"/>
        <end position="261"/>
    </location>
</feature>
<proteinExistence type="predicted"/>
<comment type="caution">
    <text evidence="2">The sequence shown here is derived from an EMBL/GenBank/DDBJ whole genome shotgun (WGS) entry which is preliminary data.</text>
</comment>
<feature type="compositionally biased region" description="Acidic residues" evidence="1">
    <location>
        <begin position="118"/>
        <end position="127"/>
    </location>
</feature>
<dbReference type="EMBL" id="JAXUIC010000004">
    <property type="protein sequence ID" value="KAK4592305.1"/>
    <property type="molecule type" value="Genomic_DNA"/>
</dbReference>
<dbReference type="Proteomes" id="UP001324115">
    <property type="component" value="Unassembled WGS sequence"/>
</dbReference>
<reference evidence="2 3" key="1">
    <citation type="journal article" date="2023" name="G3 (Bethesda)">
        <title>A haplotype-resolved chromosome-scale genome for Quercus rubra L. provides insights into the genetics of adaptive traits for red oak species.</title>
        <authorList>
            <person name="Kapoor B."/>
            <person name="Jenkins J."/>
            <person name="Schmutz J."/>
            <person name="Zhebentyayeva T."/>
            <person name="Kuelheim C."/>
            <person name="Coggeshall M."/>
            <person name="Heim C."/>
            <person name="Lasky J.R."/>
            <person name="Leites L."/>
            <person name="Islam-Faridi N."/>
            <person name="Romero-Severson J."/>
            <person name="DeLeo V.L."/>
            <person name="Lucas S.M."/>
            <person name="Lazic D."/>
            <person name="Gailing O."/>
            <person name="Carlson J."/>
            <person name="Staton M."/>
        </authorList>
    </citation>
    <scope>NUCLEOTIDE SEQUENCE [LARGE SCALE GENOMIC DNA]</scope>
    <source>
        <strain evidence="2">Pseudo-F2</strain>
    </source>
</reference>
<feature type="compositionally biased region" description="Polar residues" evidence="1">
    <location>
        <begin position="336"/>
        <end position="345"/>
    </location>
</feature>
<feature type="compositionally biased region" description="Basic and acidic residues" evidence="1">
    <location>
        <begin position="278"/>
        <end position="293"/>
    </location>
</feature>
<gene>
    <name evidence="2" type="ORF">RGQ29_016726</name>
</gene>
<feature type="region of interest" description="Disordered" evidence="1">
    <location>
        <begin position="79"/>
        <end position="129"/>
    </location>
</feature>
<feature type="region of interest" description="Disordered" evidence="1">
    <location>
        <begin position="177"/>
        <end position="196"/>
    </location>
</feature>
<feature type="compositionally biased region" description="Polar residues" evidence="1">
    <location>
        <begin position="294"/>
        <end position="304"/>
    </location>
</feature>
<feature type="compositionally biased region" description="Basic and acidic residues" evidence="1">
    <location>
        <begin position="96"/>
        <end position="117"/>
    </location>
</feature>
<organism evidence="2 3">
    <name type="scientific">Quercus rubra</name>
    <name type="common">Northern red oak</name>
    <name type="synonym">Quercus borealis</name>
    <dbReference type="NCBI Taxonomy" id="3512"/>
    <lineage>
        <taxon>Eukaryota</taxon>
        <taxon>Viridiplantae</taxon>
        <taxon>Streptophyta</taxon>
        <taxon>Embryophyta</taxon>
        <taxon>Tracheophyta</taxon>
        <taxon>Spermatophyta</taxon>
        <taxon>Magnoliopsida</taxon>
        <taxon>eudicotyledons</taxon>
        <taxon>Gunneridae</taxon>
        <taxon>Pentapetalae</taxon>
        <taxon>rosids</taxon>
        <taxon>fabids</taxon>
        <taxon>Fagales</taxon>
        <taxon>Fagaceae</taxon>
        <taxon>Quercus</taxon>
    </lineage>
</organism>
<sequence>MHSSIPAHAAPPFGRFPGSGQPTIPSGGAPFALSAGTALHPTTAFSADAYGISTIPERPKKPSVPNWIKEEIKKAVITTSVDHLKEETQSNEDEGIDKSFGKADQADSKSVDSSRSTEEDDDDEDYVEAARTAAINQEIKRVLTEVLLKVTDELFDEIATKVLSEDDLIADVDQNTVTSNHKVSPSSHPAVAVPKPSAKVLIPNLAKDSDTKSVSEKSSTSSPGNILGLANYASDDDDGDDEIKSSSVPNSSPVLQQSSIEKLSEDAHGAAENGISKVELKEDNRSQKTKESNNGDTISEMNNNRVDRDMGNSYSSKVVSEDTDDGINVSGKMLDGTNSSRSKNTAGVMESEHPEEYVNVKRASTDDPHHSETRRKLDKSDRHESKKSSGKDGSKIRADENGDERRRQDERHSRREKEDDGSKERKKDQSSKPGEKTKDSESRKRSDRLEVKNDRKETERLHRASAKEGTKRKQERRKDEEEDRSRHKNASDSSRHKRRRSSSISSKGRNSKDNSVSHANDSSDDASDNSKRKLQSRKCNLSPSPVRSRRRYVFIKISLLFIQVCIVKHQGSVWTSYEYQIEPIF</sequence>
<dbReference type="InterPro" id="IPR031937">
    <property type="entry name" value="PNISR"/>
</dbReference>
<dbReference type="AlphaFoldDB" id="A0AAN7FFH0"/>
<accession>A0AAN7FFH0</accession>
<feature type="compositionally biased region" description="Polar residues" evidence="1">
    <location>
        <begin position="177"/>
        <end position="187"/>
    </location>
</feature>